<dbReference type="PROSITE" id="PS50022">
    <property type="entry name" value="FA58C_3"/>
    <property type="match status" value="1"/>
</dbReference>
<keyword evidence="1" id="KW-0812">Transmembrane</keyword>
<dbReference type="RefSeq" id="WP_123041596.1">
    <property type="nucleotide sequence ID" value="NZ_CP033433.1"/>
</dbReference>
<gene>
    <name evidence="3" type="ORF">EAV92_13550</name>
</gene>
<evidence type="ECO:0000313" key="4">
    <source>
        <dbReference type="Proteomes" id="UP000269097"/>
    </source>
</evidence>
<evidence type="ECO:0000256" key="1">
    <source>
        <dbReference type="SAM" id="Phobius"/>
    </source>
</evidence>
<dbReference type="Pfam" id="PF00754">
    <property type="entry name" value="F5_F8_type_C"/>
    <property type="match status" value="1"/>
</dbReference>
<dbReference type="SUPFAM" id="SSF49785">
    <property type="entry name" value="Galactose-binding domain-like"/>
    <property type="match status" value="1"/>
</dbReference>
<dbReference type="AlphaFoldDB" id="A0A3G3JZD3"/>
<dbReference type="InterPro" id="IPR046226">
    <property type="entry name" value="DUF6259"/>
</dbReference>
<dbReference type="Pfam" id="PF19773">
    <property type="entry name" value="DUF6259"/>
    <property type="match status" value="1"/>
</dbReference>
<dbReference type="InterPro" id="IPR000421">
    <property type="entry name" value="FA58C"/>
</dbReference>
<dbReference type="SUPFAM" id="SSF51445">
    <property type="entry name" value="(Trans)glycosidases"/>
    <property type="match status" value="1"/>
</dbReference>
<reference evidence="3 4" key="1">
    <citation type="submission" date="2018-10" db="EMBL/GenBank/DDBJ databases">
        <title>Genome Sequence of Cohnella sp.</title>
        <authorList>
            <person name="Srinivasan S."/>
            <person name="Kim M.K."/>
        </authorList>
    </citation>
    <scope>NUCLEOTIDE SEQUENCE [LARGE SCALE GENOMIC DNA]</scope>
    <source>
        <strain evidence="3 4">18JY8-7</strain>
    </source>
</reference>
<dbReference type="SMART" id="SM00231">
    <property type="entry name" value="FA58C"/>
    <property type="match status" value="1"/>
</dbReference>
<dbReference type="Gene3D" id="2.60.120.260">
    <property type="entry name" value="Galactose-binding domain-like"/>
    <property type="match status" value="1"/>
</dbReference>
<sequence length="919" mass="101522">MATSRMNRRNRWIGIGAGLVVLIAAAIIWGYPAVVSGSAVKFAKEDDRIVVGGDRYEIAFSTANGGIRYIRDKQTGLDLSLGNRESALWWAFSGNEAFWNGAKAPDFSYDWNNRSKKLVLHYGGPLRVEATVSFAKDGLIRMSAKVSNGTGKTVESFQFPYELKADAGQVKDGLLPMLPGAKLKDAFFKESNSYEGQYPGVMFASYVALRTDEGQLALYDVHGDKVETANLGFKNQVKDPGKTALVHNYAVSIAPDAEWTTPQVVLEVGGDYSDSIRRYGEMNGIRDGKSLKDKLGKELSAYAALPFYKMDISALKDANWNVLKTGYADRLTYPGVLHLVGFQTGGHDENYPDFLPADSKWGSEADMQAFVKDAHDKGFKVVPYTNFSWWGVNSPTLGKLPQGKTLEDIVTVLKNGTINKEDYGPHSGYVVDPNQPFVRERIAQEHDKLLKGAGFDGIFEDQWGIRNAPAVYNKDIPAGTTPTTAYFQGVRDYFASLKNRMYTEDGIDVLAGDTVGFMGTNYLWDLLDYRKNTASYTEYYPMIGMLARDKVMLYQHDLAAETMTDSQEMLRWNVAMGYNLSADLYNGVSNPWLDVTGVFQKEVLSGYVDQLVTGFEEIAPGVTRTSFGDHRMVTANWNAKEPYVLNGEITLSPGGFDIEAKDGGVRAGNYARYNGFDLDPGEHDLVEVRSGDRIRVYQPFGSDTTLRMKKGAKWSHAVASAYEANGTKIAELPVVEEGDFAQFDYIASILDRKVGYVELTGSDQPSAVKGTPFKKVKLQTNLALGKEIRSTSATAEAFDAKKANDGDPFTYWESTNKKFPQSLTLDLGEAAEISKAVLRLVPQDAWEKRDQEIEVWGSSDGETFTSILPPKAYAFDPAADNRVEIPLPSAAKLRYVRITVTGNTAWPAAQISEFEVYGP</sequence>
<name>A0A3G3JZD3_9BACL</name>
<proteinExistence type="predicted"/>
<dbReference type="KEGG" id="coh:EAV92_13550"/>
<feature type="transmembrane region" description="Helical" evidence="1">
    <location>
        <begin position="12"/>
        <end position="31"/>
    </location>
</feature>
<protein>
    <submittedName>
        <fullName evidence="3">Discoidin domain-containing protein</fullName>
    </submittedName>
</protein>
<feature type="domain" description="F5/8 type C" evidence="2">
    <location>
        <begin position="771"/>
        <end position="919"/>
    </location>
</feature>
<dbReference type="Gene3D" id="3.20.20.80">
    <property type="entry name" value="Glycosidases"/>
    <property type="match status" value="1"/>
</dbReference>
<evidence type="ECO:0000259" key="2">
    <source>
        <dbReference type="PROSITE" id="PS50022"/>
    </source>
</evidence>
<keyword evidence="4" id="KW-1185">Reference proteome</keyword>
<dbReference type="Proteomes" id="UP000269097">
    <property type="component" value="Chromosome"/>
</dbReference>
<dbReference type="InterPro" id="IPR017853">
    <property type="entry name" value="GH"/>
</dbReference>
<dbReference type="EMBL" id="CP033433">
    <property type="protein sequence ID" value="AYQ73512.1"/>
    <property type="molecule type" value="Genomic_DNA"/>
</dbReference>
<accession>A0A3G3JZD3</accession>
<dbReference type="InterPro" id="IPR008979">
    <property type="entry name" value="Galactose-bd-like_sf"/>
</dbReference>
<organism evidence="3 4">
    <name type="scientific">Cohnella candidum</name>
    <dbReference type="NCBI Taxonomy" id="2674991"/>
    <lineage>
        <taxon>Bacteria</taxon>
        <taxon>Bacillati</taxon>
        <taxon>Bacillota</taxon>
        <taxon>Bacilli</taxon>
        <taxon>Bacillales</taxon>
        <taxon>Paenibacillaceae</taxon>
        <taxon>Cohnella</taxon>
    </lineage>
</organism>
<keyword evidence="1" id="KW-0472">Membrane</keyword>
<keyword evidence="1" id="KW-1133">Transmembrane helix</keyword>
<evidence type="ECO:0000313" key="3">
    <source>
        <dbReference type="EMBL" id="AYQ73512.1"/>
    </source>
</evidence>